<evidence type="ECO:0000313" key="1">
    <source>
        <dbReference type="EMBL" id="KDR44088.1"/>
    </source>
</evidence>
<dbReference type="RefSeq" id="WP_035927050.1">
    <property type="nucleotide sequence ID" value="NZ_CADFFX010000006.1"/>
</dbReference>
<reference evidence="1 2" key="1">
    <citation type="submission" date="2014-03" db="EMBL/GenBank/DDBJ databases">
        <title>Draft Genome Sequences of Four Burkholderia Strains.</title>
        <authorList>
            <person name="Liu X.Y."/>
            <person name="Li C.X."/>
            <person name="Xu J.H."/>
        </authorList>
    </citation>
    <scope>NUCLEOTIDE SEQUENCE [LARGE SCALE GENOMIC DNA]</scope>
    <source>
        <strain evidence="1 2">DSM 50014</strain>
    </source>
</reference>
<dbReference type="EMBL" id="JFHC01000004">
    <property type="protein sequence ID" value="KDR44088.1"/>
    <property type="molecule type" value="Genomic_DNA"/>
</dbReference>
<organism evidence="1 2">
    <name type="scientific">Caballeronia glathei</name>
    <dbReference type="NCBI Taxonomy" id="60547"/>
    <lineage>
        <taxon>Bacteria</taxon>
        <taxon>Pseudomonadati</taxon>
        <taxon>Pseudomonadota</taxon>
        <taxon>Betaproteobacteria</taxon>
        <taxon>Burkholderiales</taxon>
        <taxon>Burkholderiaceae</taxon>
        <taxon>Caballeronia</taxon>
    </lineage>
</organism>
<dbReference type="Proteomes" id="UP000027466">
    <property type="component" value="Unassembled WGS sequence"/>
</dbReference>
<keyword evidence="2" id="KW-1185">Reference proteome</keyword>
<sequence length="68" mass="7178">MQVMPVLALPDGHALRAVRGERSRYRQVQSSLCAPGDPIFVAVARALVAATCAHTPLSPERSLASPPS</sequence>
<accession>A0A069PTJ0</accession>
<comment type="caution">
    <text evidence="1">The sequence shown here is derived from an EMBL/GenBank/DDBJ whole genome shotgun (WGS) entry which is preliminary data.</text>
</comment>
<protein>
    <submittedName>
        <fullName evidence="1">Uncharacterized protein</fullName>
    </submittedName>
</protein>
<proteinExistence type="predicted"/>
<evidence type="ECO:0000313" key="2">
    <source>
        <dbReference type="Proteomes" id="UP000027466"/>
    </source>
</evidence>
<gene>
    <name evidence="1" type="ORF">BG61_24950</name>
</gene>
<dbReference type="AlphaFoldDB" id="A0A069PTJ0"/>
<name>A0A069PTJ0_9BURK</name>